<keyword evidence="3" id="KW-1185">Reference proteome</keyword>
<dbReference type="InParanoid" id="C7YIS8"/>
<feature type="compositionally biased region" description="Gly residues" evidence="1">
    <location>
        <begin position="45"/>
        <end position="55"/>
    </location>
</feature>
<dbReference type="RefSeq" id="XP_003053861.1">
    <property type="nucleotide sequence ID" value="XM_003053815.1"/>
</dbReference>
<dbReference type="GeneID" id="9664693"/>
<protein>
    <submittedName>
        <fullName evidence="2">Uncharacterized protein</fullName>
    </submittedName>
</protein>
<evidence type="ECO:0000256" key="1">
    <source>
        <dbReference type="SAM" id="MobiDB-lite"/>
    </source>
</evidence>
<dbReference type="STRING" id="660122.C7YIS8"/>
<name>C7YIS8_FUSV7</name>
<feature type="compositionally biased region" description="Acidic residues" evidence="1">
    <location>
        <begin position="62"/>
        <end position="73"/>
    </location>
</feature>
<evidence type="ECO:0000313" key="3">
    <source>
        <dbReference type="Proteomes" id="UP000005206"/>
    </source>
</evidence>
<organism evidence="2 3">
    <name type="scientific">Fusarium vanettenii (strain ATCC MYA-4622 / CBS 123669 / FGSC 9596 / NRRL 45880 / 77-13-4)</name>
    <name type="common">Fusarium solani subsp. pisi</name>
    <dbReference type="NCBI Taxonomy" id="660122"/>
    <lineage>
        <taxon>Eukaryota</taxon>
        <taxon>Fungi</taxon>
        <taxon>Dikarya</taxon>
        <taxon>Ascomycota</taxon>
        <taxon>Pezizomycotina</taxon>
        <taxon>Sordariomycetes</taxon>
        <taxon>Hypocreomycetidae</taxon>
        <taxon>Hypocreales</taxon>
        <taxon>Nectriaceae</taxon>
        <taxon>Fusarium</taxon>
        <taxon>Fusarium solani species complex</taxon>
        <taxon>Fusarium vanettenii</taxon>
    </lineage>
</organism>
<dbReference type="KEGG" id="nhe:NECHADRAFT_75430"/>
<feature type="region of interest" description="Disordered" evidence="1">
    <location>
        <begin position="39"/>
        <end position="77"/>
    </location>
</feature>
<dbReference type="Proteomes" id="UP000005206">
    <property type="component" value="Chromosome 1"/>
</dbReference>
<dbReference type="OrthoDB" id="5105855at2759"/>
<dbReference type="HOGENOM" id="CLU_1019727_0_0_1"/>
<dbReference type="EMBL" id="GG698896">
    <property type="protein sequence ID" value="EEU48148.1"/>
    <property type="molecule type" value="Genomic_DNA"/>
</dbReference>
<dbReference type="VEuPathDB" id="FungiDB:NECHADRAFT_75430"/>
<accession>C7YIS8</accession>
<evidence type="ECO:0000313" key="2">
    <source>
        <dbReference type="EMBL" id="EEU48148.1"/>
    </source>
</evidence>
<reference evidence="2 3" key="1">
    <citation type="journal article" date="2009" name="PLoS Genet.">
        <title>The genome of Nectria haematococca: contribution of supernumerary chromosomes to gene expansion.</title>
        <authorList>
            <person name="Coleman J.J."/>
            <person name="Rounsley S.D."/>
            <person name="Rodriguez-Carres M."/>
            <person name="Kuo A."/>
            <person name="Wasmann C.C."/>
            <person name="Grimwood J."/>
            <person name="Schmutz J."/>
            <person name="Taga M."/>
            <person name="White G.J."/>
            <person name="Zhou S."/>
            <person name="Schwartz D.C."/>
            <person name="Freitag M."/>
            <person name="Ma L.J."/>
            <person name="Danchin E.G."/>
            <person name="Henrissat B."/>
            <person name="Coutinho P.M."/>
            <person name="Nelson D.R."/>
            <person name="Straney D."/>
            <person name="Napoli C.A."/>
            <person name="Barker B.M."/>
            <person name="Gribskov M."/>
            <person name="Rep M."/>
            <person name="Kroken S."/>
            <person name="Molnar I."/>
            <person name="Rensing C."/>
            <person name="Kennell J.C."/>
            <person name="Zamora J."/>
            <person name="Farman M.L."/>
            <person name="Selker E.U."/>
            <person name="Salamov A."/>
            <person name="Shapiro H."/>
            <person name="Pangilinan J."/>
            <person name="Lindquist E."/>
            <person name="Lamers C."/>
            <person name="Grigoriev I.V."/>
            <person name="Geiser D.M."/>
            <person name="Covert S.F."/>
            <person name="Temporini E."/>
            <person name="Vanetten H.D."/>
        </authorList>
    </citation>
    <scope>NUCLEOTIDE SEQUENCE [LARGE SCALE GENOMIC DNA]</scope>
    <source>
        <strain evidence="3">ATCC MYA-4622 / CBS 123669 / FGSC 9596 / NRRL 45880 / 77-13-4</strain>
    </source>
</reference>
<proteinExistence type="predicted"/>
<gene>
    <name evidence="2" type="ORF">NECHADRAFT_75430</name>
</gene>
<dbReference type="AlphaFoldDB" id="C7YIS8"/>
<sequence>MDFTLADSDTTLLDFDEFDTPVSTPARAQPVDLDFGLEVAVETSGNGGSGGGGSGNSVFTDMSDEENSDDDDDSHAPVHYSANFVAVDPSEDLEPAMELAVDASGNGGGGGGSGNVVCADMFDDDSGDDDDGSINLWTREDAIRALQVEFWMYHPDRKPGECAHNCENISVGPNHPQYDLYVQILALINLYYDELDRQGGSCLVDDIKRQVKFAWDIFRANASLGTSDYWTGLLPSRARIMLTRFVVSYDDIDGSIAAMLGEMGHIRMLHLDP</sequence>